<proteinExistence type="predicted"/>
<protein>
    <submittedName>
        <fullName evidence="1">Uncharacterized protein</fullName>
    </submittedName>
</protein>
<reference evidence="1" key="1">
    <citation type="submission" date="2014-09" db="EMBL/GenBank/DDBJ databases">
        <authorList>
            <person name="Magalhaes I.L.F."/>
            <person name="Oliveira U."/>
            <person name="Santos F.R."/>
            <person name="Vidigal T.H.D.A."/>
            <person name="Brescovit A.D."/>
            <person name="Santos A.J."/>
        </authorList>
    </citation>
    <scope>NUCLEOTIDE SEQUENCE</scope>
    <source>
        <tissue evidence="1">Shoot tissue taken approximately 20 cm above the soil surface</tissue>
    </source>
</reference>
<dbReference type="AlphaFoldDB" id="A0A0A8YFC0"/>
<name>A0A0A8YFC0_ARUDO</name>
<organism evidence="1">
    <name type="scientific">Arundo donax</name>
    <name type="common">Giant reed</name>
    <name type="synonym">Donax arundinaceus</name>
    <dbReference type="NCBI Taxonomy" id="35708"/>
    <lineage>
        <taxon>Eukaryota</taxon>
        <taxon>Viridiplantae</taxon>
        <taxon>Streptophyta</taxon>
        <taxon>Embryophyta</taxon>
        <taxon>Tracheophyta</taxon>
        <taxon>Spermatophyta</taxon>
        <taxon>Magnoliopsida</taxon>
        <taxon>Liliopsida</taxon>
        <taxon>Poales</taxon>
        <taxon>Poaceae</taxon>
        <taxon>PACMAD clade</taxon>
        <taxon>Arundinoideae</taxon>
        <taxon>Arundineae</taxon>
        <taxon>Arundo</taxon>
    </lineage>
</organism>
<evidence type="ECO:0000313" key="1">
    <source>
        <dbReference type="EMBL" id="JAD24874.1"/>
    </source>
</evidence>
<sequence length="38" mass="4266">MIIADLTKHPKIQLGRQLQIVTVLIPEQTLNSLQKGLN</sequence>
<accession>A0A0A8YFC0</accession>
<reference evidence="1" key="2">
    <citation type="journal article" date="2015" name="Data Brief">
        <title>Shoot transcriptome of the giant reed, Arundo donax.</title>
        <authorList>
            <person name="Barrero R.A."/>
            <person name="Guerrero F.D."/>
            <person name="Moolhuijzen P."/>
            <person name="Goolsby J.A."/>
            <person name="Tidwell J."/>
            <person name="Bellgard S.E."/>
            <person name="Bellgard M.I."/>
        </authorList>
    </citation>
    <scope>NUCLEOTIDE SEQUENCE</scope>
    <source>
        <tissue evidence="1">Shoot tissue taken approximately 20 cm above the soil surface</tissue>
    </source>
</reference>
<dbReference type="EMBL" id="GBRH01273021">
    <property type="protein sequence ID" value="JAD24874.1"/>
    <property type="molecule type" value="Transcribed_RNA"/>
</dbReference>